<dbReference type="PANTHER" id="PTHR30203">
    <property type="entry name" value="OUTER MEMBRANE CATION EFFLUX PROTEIN"/>
    <property type="match status" value="1"/>
</dbReference>
<evidence type="ECO:0000256" key="4">
    <source>
        <dbReference type="SAM" id="Coils"/>
    </source>
</evidence>
<keyword evidence="3" id="KW-1134">Transmembrane beta strand</keyword>
<dbReference type="Gene3D" id="2.20.200.10">
    <property type="entry name" value="Outer membrane efflux proteins (OEP)"/>
    <property type="match status" value="1"/>
</dbReference>
<protein>
    <submittedName>
        <fullName evidence="5">Efflux transporter outer membrane subunit</fullName>
    </submittedName>
</protein>
<keyword evidence="3" id="KW-0449">Lipoprotein</keyword>
<evidence type="ECO:0000256" key="1">
    <source>
        <dbReference type="ARBA" id="ARBA00004459"/>
    </source>
</evidence>
<dbReference type="Proteomes" id="UP001515683">
    <property type="component" value="Unassembled WGS sequence"/>
</dbReference>
<feature type="coiled-coil region" evidence="4">
    <location>
        <begin position="224"/>
        <end position="251"/>
    </location>
</feature>
<dbReference type="RefSeq" id="WP_167013444.1">
    <property type="nucleotide sequence ID" value="NZ_VWXF01000002.1"/>
</dbReference>
<dbReference type="Gene3D" id="1.20.1600.10">
    <property type="entry name" value="Outer membrane efflux proteins (OEP)"/>
    <property type="match status" value="1"/>
</dbReference>
<evidence type="ECO:0000256" key="3">
    <source>
        <dbReference type="RuleBase" id="RU362097"/>
    </source>
</evidence>
<dbReference type="InterPro" id="IPR003423">
    <property type="entry name" value="OMP_efflux"/>
</dbReference>
<reference evidence="5 6" key="1">
    <citation type="journal article" date="2019" name="bioRxiv">
        <title>Bacteria contribute to plant secondary compound degradation in a generalist herbivore system.</title>
        <authorList>
            <person name="Francoeur C.B."/>
            <person name="Khadempour L."/>
            <person name="Moreira-Soto R.D."/>
            <person name="Gotting K."/>
            <person name="Book A.J."/>
            <person name="Pinto-Tomas A.A."/>
            <person name="Keefover-Ring K."/>
            <person name="Currie C.R."/>
        </authorList>
    </citation>
    <scope>NUCLEOTIDE SEQUENCE [LARGE SCALE GENOMIC DNA]</scope>
    <source>
        <strain evidence="5">Acro-835</strain>
    </source>
</reference>
<keyword evidence="3" id="KW-0472">Membrane</keyword>
<dbReference type="InterPro" id="IPR010131">
    <property type="entry name" value="MdtP/NodT-like"/>
</dbReference>
<accession>A0ABX0R7Z8</accession>
<dbReference type="PANTHER" id="PTHR30203:SF32">
    <property type="entry name" value="CATION EFFLUX SYSTEM PROTEIN CUSC"/>
    <property type="match status" value="1"/>
</dbReference>
<keyword evidence="3" id="KW-0564">Palmitate</keyword>
<keyword evidence="6" id="KW-1185">Reference proteome</keyword>
<comment type="subcellular location">
    <subcellularLocation>
        <location evidence="1 3">Cell outer membrane</location>
        <topology evidence="1 3">Lipid-anchor</topology>
    </subcellularLocation>
</comment>
<dbReference type="Pfam" id="PF02321">
    <property type="entry name" value="OEP"/>
    <property type="match status" value="2"/>
</dbReference>
<comment type="similarity">
    <text evidence="2 3">Belongs to the outer membrane factor (OMF) (TC 1.B.17) family.</text>
</comment>
<dbReference type="NCBIfam" id="TIGR01845">
    <property type="entry name" value="outer_NodT"/>
    <property type="match status" value="1"/>
</dbReference>
<organism evidence="5 6">
    <name type="scientific">Candidatus Pantoea multigeneris</name>
    <dbReference type="NCBI Taxonomy" id="2608357"/>
    <lineage>
        <taxon>Bacteria</taxon>
        <taxon>Pseudomonadati</taxon>
        <taxon>Pseudomonadota</taxon>
        <taxon>Gammaproteobacteria</taxon>
        <taxon>Enterobacterales</taxon>
        <taxon>Erwiniaceae</taxon>
        <taxon>Pantoea</taxon>
    </lineage>
</organism>
<keyword evidence="4" id="KW-0175">Coiled coil</keyword>
<evidence type="ECO:0000313" key="6">
    <source>
        <dbReference type="Proteomes" id="UP001515683"/>
    </source>
</evidence>
<keyword evidence="3" id="KW-0812">Transmembrane</keyword>
<evidence type="ECO:0000313" key="5">
    <source>
        <dbReference type="EMBL" id="NIF21488.1"/>
    </source>
</evidence>
<comment type="caution">
    <text evidence="5">The sequence shown here is derived from an EMBL/GenBank/DDBJ whole genome shotgun (WGS) entry which is preliminary data.</text>
</comment>
<dbReference type="EMBL" id="VWXF01000002">
    <property type="protein sequence ID" value="NIF21488.1"/>
    <property type="molecule type" value="Genomic_DNA"/>
</dbReference>
<gene>
    <name evidence="5" type="ORF">F3J40_07730</name>
</gene>
<name>A0ABX0R7Z8_9GAMM</name>
<evidence type="ECO:0000256" key="2">
    <source>
        <dbReference type="ARBA" id="ARBA00007613"/>
    </source>
</evidence>
<dbReference type="SUPFAM" id="SSF56954">
    <property type="entry name" value="Outer membrane efflux proteins (OEP)"/>
    <property type="match status" value="1"/>
</dbReference>
<sequence length="470" mass="50358">MVNLQPLKHGLLPALIAMTLSGCNLQPHYTRPALPVANQWNDTAAAGQLTAADTPWGDFFTDPTLKQLIASALKNNRDLKVAALNVEAAQAQLGITKAALMPSVNASLSKTATHLPGNLYSTATSGPVTYQQYEGNLAVSSWEMDFFGRLRSLRDQALESYLADQSTQQATQLSLVAEVAQAYITLCADSDLQKLAVATAASQNQSLLLTQAKLAAGTVTEQDVLQAKTTVKSAEADVAKYARERQQAVNALQLLLGAPVPAGVAEQASLHKTWVFPTLKADLPSQVLTRRPDIMAAEHKLKAANANIGAARAAFFPSISLTASGGSASAGLNNLFDAGTAAWSFAPSISLPIFDGGKNRASLNAAKVSQRIEVADYEKAIQQAFKEVSDALTGVNTYQQEVQARQEEQDTSDKYYQLAKVRYDSGADDYLNLLTAQRSRYSAQQEYISTLSDSLAQKVTLYKVLGGGWK</sequence>
<proteinExistence type="inferred from homology"/>